<comment type="caution">
    <text evidence="2">The sequence shown here is derived from an EMBL/GenBank/DDBJ whole genome shotgun (WGS) entry which is preliminary data.</text>
</comment>
<keyword evidence="1" id="KW-0472">Membrane</keyword>
<keyword evidence="1" id="KW-1133">Transmembrane helix</keyword>
<evidence type="ECO:0000256" key="1">
    <source>
        <dbReference type="SAM" id="Phobius"/>
    </source>
</evidence>
<feature type="transmembrane region" description="Helical" evidence="1">
    <location>
        <begin position="44"/>
        <end position="63"/>
    </location>
</feature>
<dbReference type="AlphaFoldDB" id="A0A8H3J9H9"/>
<dbReference type="OrthoDB" id="4682787at2759"/>
<keyword evidence="1" id="KW-0812">Transmembrane</keyword>
<gene>
    <name evidence="2" type="ORF">ALECFALPRED_011123</name>
</gene>
<evidence type="ECO:0000313" key="2">
    <source>
        <dbReference type="EMBL" id="CAF9943345.1"/>
    </source>
</evidence>
<dbReference type="Proteomes" id="UP000664203">
    <property type="component" value="Unassembled WGS sequence"/>
</dbReference>
<protein>
    <submittedName>
        <fullName evidence="2">Uncharacterized protein</fullName>
    </submittedName>
</protein>
<organism evidence="2 3">
    <name type="scientific">Alectoria fallacina</name>
    <dbReference type="NCBI Taxonomy" id="1903189"/>
    <lineage>
        <taxon>Eukaryota</taxon>
        <taxon>Fungi</taxon>
        <taxon>Dikarya</taxon>
        <taxon>Ascomycota</taxon>
        <taxon>Pezizomycotina</taxon>
        <taxon>Lecanoromycetes</taxon>
        <taxon>OSLEUM clade</taxon>
        <taxon>Lecanoromycetidae</taxon>
        <taxon>Lecanorales</taxon>
        <taxon>Lecanorineae</taxon>
        <taxon>Parmeliaceae</taxon>
        <taxon>Alectoria</taxon>
    </lineage>
</organism>
<dbReference type="EMBL" id="CAJPDR010000981">
    <property type="protein sequence ID" value="CAF9943345.1"/>
    <property type="molecule type" value="Genomic_DNA"/>
</dbReference>
<name>A0A8H3J9H9_9LECA</name>
<reference evidence="2" key="1">
    <citation type="submission" date="2021-03" db="EMBL/GenBank/DDBJ databases">
        <authorList>
            <person name="Tagirdzhanova G."/>
        </authorList>
    </citation>
    <scope>NUCLEOTIDE SEQUENCE</scope>
</reference>
<sequence>MASSTTAVTPEQAQAALQTLLEGPAMSPPAGRIPNFHDPPNLDAFVALTIALCVAFGTLAVVLRMYTKVFILRALAWEDYVIVLAWVKWARANPQILF</sequence>
<accession>A0A8H3J9H9</accession>
<proteinExistence type="predicted"/>
<keyword evidence="3" id="KW-1185">Reference proteome</keyword>
<evidence type="ECO:0000313" key="3">
    <source>
        <dbReference type="Proteomes" id="UP000664203"/>
    </source>
</evidence>